<keyword evidence="3" id="KW-1185">Reference proteome</keyword>
<feature type="compositionally biased region" description="Polar residues" evidence="1">
    <location>
        <begin position="143"/>
        <end position="153"/>
    </location>
</feature>
<evidence type="ECO:0000313" key="2">
    <source>
        <dbReference type="EMBL" id="ORY25723.1"/>
    </source>
</evidence>
<dbReference type="InParanoid" id="A0A1Y2AT24"/>
<protein>
    <submittedName>
        <fullName evidence="2">Uncharacterized protein</fullName>
    </submittedName>
</protein>
<gene>
    <name evidence="2" type="ORF">BCR39DRAFT_543081</name>
</gene>
<feature type="compositionally biased region" description="Low complexity" evidence="1">
    <location>
        <begin position="81"/>
        <end position="138"/>
    </location>
</feature>
<name>A0A1Y2AT24_9TREE</name>
<evidence type="ECO:0000256" key="1">
    <source>
        <dbReference type="SAM" id="MobiDB-lite"/>
    </source>
</evidence>
<dbReference type="AlphaFoldDB" id="A0A1Y2AT24"/>
<evidence type="ECO:0000313" key="3">
    <source>
        <dbReference type="Proteomes" id="UP000193986"/>
    </source>
</evidence>
<comment type="caution">
    <text evidence="2">The sequence shown here is derived from an EMBL/GenBank/DDBJ whole genome shotgun (WGS) entry which is preliminary data.</text>
</comment>
<feature type="region of interest" description="Disordered" evidence="1">
    <location>
        <begin position="41"/>
        <end position="155"/>
    </location>
</feature>
<organism evidence="2 3">
    <name type="scientific">Naematelia encephala</name>
    <dbReference type="NCBI Taxonomy" id="71784"/>
    <lineage>
        <taxon>Eukaryota</taxon>
        <taxon>Fungi</taxon>
        <taxon>Dikarya</taxon>
        <taxon>Basidiomycota</taxon>
        <taxon>Agaricomycotina</taxon>
        <taxon>Tremellomycetes</taxon>
        <taxon>Tremellales</taxon>
        <taxon>Naemateliaceae</taxon>
        <taxon>Naematelia</taxon>
    </lineage>
</organism>
<proteinExistence type="predicted"/>
<accession>A0A1Y2AT24</accession>
<dbReference type="EMBL" id="MCFC01000054">
    <property type="protein sequence ID" value="ORY25723.1"/>
    <property type="molecule type" value="Genomic_DNA"/>
</dbReference>
<reference evidence="2 3" key="1">
    <citation type="submission" date="2016-07" db="EMBL/GenBank/DDBJ databases">
        <title>Pervasive Adenine N6-methylation of Active Genes in Fungi.</title>
        <authorList>
            <consortium name="DOE Joint Genome Institute"/>
            <person name="Mondo S.J."/>
            <person name="Dannebaum R.O."/>
            <person name="Kuo R.C."/>
            <person name="Labutti K."/>
            <person name="Haridas S."/>
            <person name="Kuo A."/>
            <person name="Salamov A."/>
            <person name="Ahrendt S.R."/>
            <person name="Lipzen A."/>
            <person name="Sullivan W."/>
            <person name="Andreopoulos W.B."/>
            <person name="Clum A."/>
            <person name="Lindquist E."/>
            <person name="Daum C."/>
            <person name="Ramamoorthy G.K."/>
            <person name="Gryganskyi A."/>
            <person name="Culley D."/>
            <person name="Magnuson J.K."/>
            <person name="James T.Y."/>
            <person name="O'Malley M.A."/>
            <person name="Stajich J.E."/>
            <person name="Spatafora J.W."/>
            <person name="Visel A."/>
            <person name="Grigoriev I.V."/>
        </authorList>
    </citation>
    <scope>NUCLEOTIDE SEQUENCE [LARGE SCALE GENOMIC DNA]</scope>
    <source>
        <strain evidence="2 3">68-887.2</strain>
    </source>
</reference>
<sequence length="283" mass="31718">MTYHSLTPNSLYHSNYRSCIIVHHHHPSPRIMPEYIPSRPAPLPPVTSTEHLPPTHPFASHYVPPHPTTHSPTARAPSRICSNSTSTSNSDTCSSPSFLPSLKTPSTRSTSSSSIETPSFRTSSFFSHKSNSRSNFFHDSNSKSKSYKPSISTRHTDSIPPSIGLGFGILDHRPRYTLLSDLEVILNKRVEFTLIRKYISSRKSTLRENDNYHSHHLEKAYPYAKLGVQQSWDCEQEGVVVIDKETDLDESLNLGLGSGSRREESGRLRRVRVGGAARDGNWI</sequence>
<dbReference type="Proteomes" id="UP000193986">
    <property type="component" value="Unassembled WGS sequence"/>
</dbReference>